<evidence type="ECO:0000313" key="4">
    <source>
        <dbReference type="EMBL" id="MYL20878.1"/>
    </source>
</evidence>
<dbReference type="NCBIfam" id="TIGR00787">
    <property type="entry name" value="dctP"/>
    <property type="match status" value="1"/>
</dbReference>
<sequence>MRTFALIALFIFSGVLAAFVFGFDLKDTVQPLEYDDEQEGLEDQVVIKFSHVTSEHTPKGLAARKFAELVEARTNRTISVEIYANGSLYNDQDEQQALKENRVQMIAPATSKLTSQFPKFQILDLPYAFSSYKEVRKAYEGSIGRTLLAELHTSEMKGMGFWYNGFKQMTSTTKALLHPADFEQMHFRRMPSPVIERQFQALDASTSLLPFNKTYQNLNVEFIQGQENTTSNIYTKKMYETQDHLTVSNHGYLGYIVLTNETFWKNLSHEQQKIIESSLADTTDWIRRHSIETNDAHLRELKRTESISIHYLDKEQQEIWRHALEPVYIETEKFTGRELMQELNQIKDQ</sequence>
<comment type="caution">
    <text evidence="4">The sequence shown here is derived from an EMBL/GenBank/DDBJ whole genome shotgun (WGS) entry which is preliminary data.</text>
</comment>
<evidence type="ECO:0000256" key="1">
    <source>
        <dbReference type="ARBA" id="ARBA00009023"/>
    </source>
</evidence>
<accession>A0A845DUS9</accession>
<organism evidence="4 5">
    <name type="scientific">Halobacillus litoralis</name>
    <dbReference type="NCBI Taxonomy" id="45668"/>
    <lineage>
        <taxon>Bacteria</taxon>
        <taxon>Bacillati</taxon>
        <taxon>Bacillota</taxon>
        <taxon>Bacilli</taxon>
        <taxon>Bacillales</taxon>
        <taxon>Bacillaceae</taxon>
        <taxon>Halobacillus</taxon>
    </lineage>
</organism>
<evidence type="ECO:0000256" key="2">
    <source>
        <dbReference type="ARBA" id="ARBA00022448"/>
    </source>
</evidence>
<evidence type="ECO:0000313" key="5">
    <source>
        <dbReference type="Proteomes" id="UP000460949"/>
    </source>
</evidence>
<dbReference type="GO" id="GO:0055085">
    <property type="term" value="P:transmembrane transport"/>
    <property type="evidence" value="ECO:0007669"/>
    <property type="project" value="InterPro"/>
</dbReference>
<dbReference type="EMBL" id="WMET01000003">
    <property type="protein sequence ID" value="MYL20878.1"/>
    <property type="molecule type" value="Genomic_DNA"/>
</dbReference>
<dbReference type="PANTHER" id="PTHR33376">
    <property type="match status" value="1"/>
</dbReference>
<dbReference type="Proteomes" id="UP000460949">
    <property type="component" value="Unassembled WGS sequence"/>
</dbReference>
<dbReference type="PIRSF" id="PIRSF006470">
    <property type="entry name" value="DctB"/>
    <property type="match status" value="1"/>
</dbReference>
<dbReference type="NCBIfam" id="NF037995">
    <property type="entry name" value="TRAP_S1"/>
    <property type="match status" value="1"/>
</dbReference>
<evidence type="ECO:0000256" key="3">
    <source>
        <dbReference type="ARBA" id="ARBA00022729"/>
    </source>
</evidence>
<name>A0A845DUS9_9BACI</name>
<dbReference type="InterPro" id="IPR004682">
    <property type="entry name" value="TRAP_DctP"/>
</dbReference>
<dbReference type="PANTHER" id="PTHR33376:SF7">
    <property type="entry name" value="C4-DICARBOXYLATE-BINDING PROTEIN DCTB"/>
    <property type="match status" value="1"/>
</dbReference>
<dbReference type="InterPro" id="IPR038404">
    <property type="entry name" value="TRAP_DctP_sf"/>
</dbReference>
<comment type="similarity">
    <text evidence="1">Belongs to the bacterial solute-binding protein 7 family.</text>
</comment>
<keyword evidence="2" id="KW-0813">Transport</keyword>
<dbReference type="GO" id="GO:0030288">
    <property type="term" value="C:outer membrane-bounded periplasmic space"/>
    <property type="evidence" value="ECO:0007669"/>
    <property type="project" value="InterPro"/>
</dbReference>
<proteinExistence type="inferred from homology"/>
<dbReference type="Pfam" id="PF03480">
    <property type="entry name" value="DctP"/>
    <property type="match status" value="1"/>
</dbReference>
<dbReference type="AlphaFoldDB" id="A0A845DUS9"/>
<dbReference type="Gene3D" id="3.40.190.170">
    <property type="entry name" value="Bacterial extracellular solute-binding protein, family 7"/>
    <property type="match status" value="1"/>
</dbReference>
<dbReference type="InterPro" id="IPR018389">
    <property type="entry name" value="DctP_fam"/>
</dbReference>
<gene>
    <name evidence="4" type="ORF">GLW04_13325</name>
</gene>
<protein>
    <submittedName>
        <fullName evidence="4">DctP family TRAP transporter solute-binding subunit</fullName>
    </submittedName>
</protein>
<keyword evidence="3" id="KW-0732">Signal</keyword>
<reference evidence="4 5" key="1">
    <citation type="submission" date="2019-11" db="EMBL/GenBank/DDBJ databases">
        <title>Genome sequences of 17 halophilic strains isolated from different environments.</title>
        <authorList>
            <person name="Furrow R.E."/>
        </authorList>
    </citation>
    <scope>NUCLEOTIDE SEQUENCE [LARGE SCALE GENOMIC DNA]</scope>
    <source>
        <strain evidence="4 5">22511_23_Filter</strain>
    </source>
</reference>